<proteinExistence type="predicted"/>
<gene>
    <name evidence="2" type="ORF">ABS361_22450</name>
</gene>
<dbReference type="RefSeq" id="WP_407049809.1">
    <property type="nucleotide sequence ID" value="NZ_CP158568.1"/>
</dbReference>
<organism evidence="2">
    <name type="scientific">Methyloraptor flagellatus</name>
    <dbReference type="NCBI Taxonomy" id="3162530"/>
    <lineage>
        <taxon>Bacteria</taxon>
        <taxon>Pseudomonadati</taxon>
        <taxon>Pseudomonadota</taxon>
        <taxon>Alphaproteobacteria</taxon>
        <taxon>Hyphomicrobiales</taxon>
        <taxon>Ancalomicrobiaceae</taxon>
        <taxon>Methyloraptor</taxon>
    </lineage>
</organism>
<sequence>MIETLATPAFAKVDDQSARIRSMALEIEALKRQVALLRQRDEEEGAHAQSIEALDLAEALVVNGGTQRVPAHFEVPAQANDAVFYGPYATLKEGLYRLSLDVEPVETVAVDNHLGLGVEVCYGDVVFARKLFRMKRDPQQDLYFVITKEQADLAPGQGFEFRMFSSGLLSFRVSRLSCRRIGNVREEASGPLEFFDIMWSQGKRGVHNGRDLLARSDSSGHVIYGPYTKVPAGRYNAVIRGRATSSSGTDAVVVDVHCTAGELANQSFAIEAGAFALELPFTIAPAASLEALPSRIEIRLEKREGLELQIAAVDLVRAG</sequence>
<dbReference type="EMBL" id="CP158568">
    <property type="protein sequence ID" value="XBY44718.1"/>
    <property type="molecule type" value="Genomic_DNA"/>
</dbReference>
<name>A0AAU7XCK1_9HYPH</name>
<dbReference type="KEGG" id="mflg:ABS361_22450"/>
<feature type="coiled-coil region" evidence="1">
    <location>
        <begin position="13"/>
        <end position="40"/>
    </location>
</feature>
<protein>
    <submittedName>
        <fullName evidence="2">Uncharacterized protein</fullName>
    </submittedName>
</protein>
<evidence type="ECO:0000256" key="1">
    <source>
        <dbReference type="SAM" id="Coils"/>
    </source>
</evidence>
<keyword evidence="1" id="KW-0175">Coiled coil</keyword>
<reference evidence="2" key="1">
    <citation type="submission" date="2024-06" db="EMBL/GenBank/DDBJ databases">
        <title>Methylostella associata gen. nov., sp. nov., a novel Ancalomicrobiaceae-affiliated facultatively methylotrophic bacteria that feed on methanotrophs of the genus Methylococcus.</title>
        <authorList>
            <person name="Saltykova V."/>
            <person name="Danilova O.V."/>
            <person name="Oshkin I.Y."/>
            <person name="Belova S.E."/>
            <person name="Pimenov N.V."/>
            <person name="Dedysh S.N."/>
        </authorList>
    </citation>
    <scope>NUCLEOTIDE SEQUENCE</scope>
    <source>
        <strain evidence="2">S20</strain>
    </source>
</reference>
<evidence type="ECO:0000313" key="2">
    <source>
        <dbReference type="EMBL" id="XBY44718.1"/>
    </source>
</evidence>
<accession>A0AAU7XCK1</accession>
<dbReference type="AlphaFoldDB" id="A0AAU7XCK1"/>